<evidence type="ECO:0008006" key="10">
    <source>
        <dbReference type="Google" id="ProtNLM"/>
    </source>
</evidence>
<dbReference type="PANTHER" id="PTHR10663:SF333">
    <property type="entry name" value="PROTEIN MON2 HOMOLOG"/>
    <property type="match status" value="1"/>
</dbReference>
<dbReference type="InterPro" id="IPR032629">
    <property type="entry name" value="DCB_dom"/>
</dbReference>
<evidence type="ECO:0000256" key="4">
    <source>
        <dbReference type="SAM" id="MobiDB-lite"/>
    </source>
</evidence>
<feature type="domain" description="Mon2/Sec7/BIG1-like HUS" evidence="5">
    <location>
        <begin position="200"/>
        <end position="354"/>
    </location>
</feature>
<dbReference type="Proteomes" id="UP000244855">
    <property type="component" value="Unassembled WGS sequence"/>
</dbReference>
<evidence type="ECO:0000256" key="2">
    <source>
        <dbReference type="ARBA" id="ARBA00022448"/>
    </source>
</evidence>
<feature type="region of interest" description="Disordered" evidence="4">
    <location>
        <begin position="481"/>
        <end position="511"/>
    </location>
</feature>
<dbReference type="Pfam" id="PF12783">
    <property type="entry name" value="Sec7-like_HUS"/>
    <property type="match status" value="1"/>
</dbReference>
<feature type="domain" description="Mon2 C-terminal" evidence="6">
    <location>
        <begin position="992"/>
        <end position="1199"/>
    </location>
</feature>
<protein>
    <recommendedName>
        <fullName evidence="10">Endosomal peripheral membrane protein-like protein</fullName>
    </recommendedName>
</protein>
<keyword evidence="3" id="KW-0653">Protein transport</keyword>
<dbReference type="OrthoDB" id="294853at2759"/>
<feature type="compositionally biased region" description="Basic and acidic residues" evidence="4">
    <location>
        <begin position="486"/>
        <end position="495"/>
    </location>
</feature>
<dbReference type="SUPFAM" id="SSF48371">
    <property type="entry name" value="ARM repeat"/>
    <property type="match status" value="1"/>
</dbReference>
<dbReference type="GO" id="GO:0015031">
    <property type="term" value="P:protein transport"/>
    <property type="evidence" value="ECO:0007669"/>
    <property type="project" value="UniProtKB-KW"/>
</dbReference>
<dbReference type="PANTHER" id="PTHR10663">
    <property type="entry name" value="GUANYL-NUCLEOTIDE EXCHANGE FACTOR"/>
    <property type="match status" value="1"/>
</dbReference>
<evidence type="ECO:0000259" key="5">
    <source>
        <dbReference type="Pfam" id="PF12783"/>
    </source>
</evidence>
<dbReference type="InterPro" id="IPR032691">
    <property type="entry name" value="Mon2/Sec7/BIG1-like_HUS"/>
</dbReference>
<gene>
    <name evidence="8" type="ORF">DM02DRAFT_6662</name>
</gene>
<keyword evidence="2" id="KW-0813">Transport</keyword>
<evidence type="ECO:0000256" key="1">
    <source>
        <dbReference type="ARBA" id="ARBA00008144"/>
    </source>
</evidence>
<accession>A0A2V1EDG8</accession>
<dbReference type="InterPro" id="IPR032817">
    <property type="entry name" value="Mon2_C"/>
</dbReference>
<sequence length="1517" mass="166566">MTAQILATELGTLIQDSKRKNAELKNAAEKSLQDLKSLSVTSEAQLSADLSRRPHFISPFLIACHSRNAKFGPTGVSCLQRLAISRALPKDRLTEVLDALKECVSSTHDVQLKILQSLPSLTQNYAAEIRGELLSNILQICSTLQTTKNFAVSNTAAATLQQLVISVFDRVASEDERALEIPTVAEVQGDDAPIPLKPAAHDAYKVFNDLSLLITGEKPVFIRFSSIPSTATLEVIEAILSNHSGVMTTHLEQIHLLRSLLMPTIIRSLSDRLSFPITLRIIRILNLIIRKHLNILPSECEIALGLLNHMLDPEAANQWKRALCLEVFRGIYSDPRLLLQIFSLYDMQDGKKNIFGDNLASFVRLSTEKPTLIGLGQQSTLPTNRNRGKDNAPDHAVAEADALAGVIGGPSMDMNNNGHVAGISAQWSTLKTACIEHLDKSEPPNIPETYVYSLVLTCITNVSESLAKFVLPLTVHHDNKSRKKNKLDETIKPDSEANSPPVNTRQLSRTQSFRKKTIPINPLDLEDHSSYLYIKTSAALVVECWPAVLATCSTFLNAALDADYYRALVRAIQKFTQVAGLLRLITPRDAFLTTLGKAVAPSNLLIASVSSPKSPANEHAGIYTNAKGLLSTESILNQALPATEKNQRPSRENSLPTLGPRNLLCLRALLNLAIALGPTLDSAWSIVFETLQVADFVMAMSRPSSTGVHTEDEISTAKVEAETSAVQAAARRLFESTVDFPNESFVEVLQALCTLIHNNNTASSGDHTPTQGGRPKALHQRRLGSVSGISVGTDMYSRDFAFALNKIGELAALNEERLAHCDPSDSGWNILVTELVHYSADNRRPTQTRLFSADILSRTVRDIAGLSTSVEERENAQARILSALQTQISELHHTAANGEGSYSDTDIRVHQVTLEALKSVIEQCGESLIAGWASVFDCLLSVFSKGASHDDDDEVPPVLKNNGISHHYELARVVSKSLARTAFDTVQFVCSDFLGYVPNTSLASLLELLLRFSCQQDDLNMSLTAVTFFWNVSDFLHVRGDLANLQDTIGDVRQLKNIREVVQAKSREGNISALWLQVPLNLSVVTTDRRAELRNTAVQTIQRIFENYIEQLSSTSWMLCLHTVLFDMIELNLAIQNSIRSQDPPFPSGDLLAWNDSSKNILSSVSSLFSTYMEKFDDTTLLGEAWSSLLDYFRQYFLCGSHALGCAVFAAITRVLSRMPDARALGTAAILKTATVWKEYFDGQAMWQNSPEKNQDAFVAYAHAFNDIYRLAGQALESKDVRDMLSNLEICVVDSDEVPYSSDVDNMTDLQQLVIECFGAVRSSSPGLPGFLIRTLSKMIVLPYSTHTDVAKRGPTFVALSKAAMGLVEVIVSKHVADDSVYTDGAFLCALSSLSKPIHEKYVWHKEGRSPTLWQKATTTTLAILGHSLEQIDKRETEESQRVWEQIVIIASGIMRARVTPTVAFASLQACTSGSALCYTESCAGAARIHCGSRIARWHAATRKPETRVGVCTTGDG</sequence>
<name>A0A2V1EDG8_9PLEO</name>
<organism evidence="8 9">
    <name type="scientific">Periconia macrospinosa</name>
    <dbReference type="NCBI Taxonomy" id="97972"/>
    <lineage>
        <taxon>Eukaryota</taxon>
        <taxon>Fungi</taxon>
        <taxon>Dikarya</taxon>
        <taxon>Ascomycota</taxon>
        <taxon>Pezizomycotina</taxon>
        <taxon>Dothideomycetes</taxon>
        <taxon>Pleosporomycetidae</taxon>
        <taxon>Pleosporales</taxon>
        <taxon>Massarineae</taxon>
        <taxon>Periconiaceae</taxon>
        <taxon>Periconia</taxon>
    </lineage>
</organism>
<evidence type="ECO:0000313" key="8">
    <source>
        <dbReference type="EMBL" id="PVI08583.1"/>
    </source>
</evidence>
<feature type="region of interest" description="Disordered" evidence="4">
    <location>
        <begin position="760"/>
        <end position="779"/>
    </location>
</feature>
<feature type="compositionally biased region" description="Polar residues" evidence="4">
    <location>
        <begin position="760"/>
        <end position="771"/>
    </location>
</feature>
<dbReference type="Pfam" id="PF16206">
    <property type="entry name" value="Mon2_C"/>
    <property type="match status" value="1"/>
</dbReference>
<evidence type="ECO:0000256" key="3">
    <source>
        <dbReference type="ARBA" id="ARBA00022927"/>
    </source>
</evidence>
<evidence type="ECO:0000313" key="9">
    <source>
        <dbReference type="Proteomes" id="UP000244855"/>
    </source>
</evidence>
<evidence type="ECO:0000259" key="7">
    <source>
        <dbReference type="Pfam" id="PF16213"/>
    </source>
</evidence>
<proteinExistence type="inferred from homology"/>
<comment type="similarity">
    <text evidence="1">Belongs to the MON2 family.</text>
</comment>
<dbReference type="STRING" id="97972.A0A2V1EDG8"/>
<dbReference type="Pfam" id="PF16213">
    <property type="entry name" value="DCB"/>
    <property type="match status" value="1"/>
</dbReference>
<keyword evidence="9" id="KW-1185">Reference proteome</keyword>
<evidence type="ECO:0000259" key="6">
    <source>
        <dbReference type="Pfam" id="PF16206"/>
    </source>
</evidence>
<feature type="compositionally biased region" description="Polar residues" evidence="4">
    <location>
        <begin position="496"/>
        <end position="511"/>
    </location>
</feature>
<dbReference type="GO" id="GO:0005794">
    <property type="term" value="C:Golgi apparatus"/>
    <property type="evidence" value="ECO:0007669"/>
    <property type="project" value="UniProtKB-ARBA"/>
</dbReference>
<dbReference type="InterPro" id="IPR016024">
    <property type="entry name" value="ARM-type_fold"/>
</dbReference>
<reference evidence="8 9" key="1">
    <citation type="journal article" date="2018" name="Sci. Rep.">
        <title>Comparative genomics provides insights into the lifestyle and reveals functional heterogeneity of dark septate endophytic fungi.</title>
        <authorList>
            <person name="Knapp D.G."/>
            <person name="Nemeth J.B."/>
            <person name="Barry K."/>
            <person name="Hainaut M."/>
            <person name="Henrissat B."/>
            <person name="Johnson J."/>
            <person name="Kuo A."/>
            <person name="Lim J.H.P."/>
            <person name="Lipzen A."/>
            <person name="Nolan M."/>
            <person name="Ohm R.A."/>
            <person name="Tamas L."/>
            <person name="Grigoriev I.V."/>
            <person name="Spatafora J.W."/>
            <person name="Nagy L.G."/>
            <person name="Kovacs G.M."/>
        </authorList>
    </citation>
    <scope>NUCLEOTIDE SEQUENCE [LARGE SCALE GENOMIC DNA]</scope>
    <source>
        <strain evidence="8 9">DSE2036</strain>
    </source>
</reference>
<dbReference type="EMBL" id="KZ805300">
    <property type="protein sequence ID" value="PVI08583.1"/>
    <property type="molecule type" value="Genomic_DNA"/>
</dbReference>
<feature type="domain" description="Mon2/Sec7/BIG1-like dimerisation and cyclophilin-binding" evidence="7">
    <location>
        <begin position="4"/>
        <end position="175"/>
    </location>
</feature>